<protein>
    <submittedName>
        <fullName evidence="2">Uncharacterized protein</fullName>
    </submittedName>
</protein>
<dbReference type="PANTHER" id="PTHR35694:SF1">
    <property type="entry name" value="DENEDDYLASE"/>
    <property type="match status" value="1"/>
</dbReference>
<name>A0A2Z6MK10_TRISU</name>
<keyword evidence="1" id="KW-0812">Transmembrane</keyword>
<feature type="transmembrane region" description="Helical" evidence="1">
    <location>
        <begin position="334"/>
        <end position="356"/>
    </location>
</feature>
<dbReference type="Proteomes" id="UP000242715">
    <property type="component" value="Unassembled WGS sequence"/>
</dbReference>
<reference evidence="3" key="1">
    <citation type="journal article" date="2017" name="Front. Plant Sci.">
        <title>Climate Clever Clovers: New Paradigm to Reduce the Environmental Footprint of Ruminants by Breeding Low Methanogenic Forages Utilizing Haplotype Variation.</title>
        <authorList>
            <person name="Kaur P."/>
            <person name="Appels R."/>
            <person name="Bayer P.E."/>
            <person name="Keeble-Gagnere G."/>
            <person name="Wang J."/>
            <person name="Hirakawa H."/>
            <person name="Shirasawa K."/>
            <person name="Vercoe P."/>
            <person name="Stefanova K."/>
            <person name="Durmic Z."/>
            <person name="Nichols P."/>
            <person name="Revell C."/>
            <person name="Isobe S.N."/>
            <person name="Edwards D."/>
            <person name="Erskine W."/>
        </authorList>
    </citation>
    <scope>NUCLEOTIDE SEQUENCE [LARGE SCALE GENOMIC DNA]</scope>
    <source>
        <strain evidence="3">cv. Daliak</strain>
    </source>
</reference>
<keyword evidence="1" id="KW-0472">Membrane</keyword>
<gene>
    <name evidence="2" type="ORF">TSUD_385510</name>
</gene>
<accession>A0A2Z6MK10</accession>
<dbReference type="PANTHER" id="PTHR35694">
    <property type="entry name" value="DENEDDYLASE"/>
    <property type="match status" value="1"/>
</dbReference>
<evidence type="ECO:0000313" key="3">
    <source>
        <dbReference type="Proteomes" id="UP000242715"/>
    </source>
</evidence>
<keyword evidence="3" id="KW-1185">Reference proteome</keyword>
<dbReference type="OrthoDB" id="1894747at2759"/>
<evidence type="ECO:0000313" key="2">
    <source>
        <dbReference type="EMBL" id="GAU23565.1"/>
    </source>
</evidence>
<keyword evidence="1" id="KW-1133">Transmembrane helix</keyword>
<evidence type="ECO:0000256" key="1">
    <source>
        <dbReference type="SAM" id="Phobius"/>
    </source>
</evidence>
<organism evidence="2 3">
    <name type="scientific">Trifolium subterraneum</name>
    <name type="common">Subterranean clover</name>
    <dbReference type="NCBI Taxonomy" id="3900"/>
    <lineage>
        <taxon>Eukaryota</taxon>
        <taxon>Viridiplantae</taxon>
        <taxon>Streptophyta</taxon>
        <taxon>Embryophyta</taxon>
        <taxon>Tracheophyta</taxon>
        <taxon>Spermatophyta</taxon>
        <taxon>Magnoliopsida</taxon>
        <taxon>eudicotyledons</taxon>
        <taxon>Gunneridae</taxon>
        <taxon>Pentapetalae</taxon>
        <taxon>rosids</taxon>
        <taxon>fabids</taxon>
        <taxon>Fabales</taxon>
        <taxon>Fabaceae</taxon>
        <taxon>Papilionoideae</taxon>
        <taxon>50 kb inversion clade</taxon>
        <taxon>NPAAA clade</taxon>
        <taxon>Hologalegina</taxon>
        <taxon>IRL clade</taxon>
        <taxon>Trifolieae</taxon>
        <taxon>Trifolium</taxon>
    </lineage>
</organism>
<sequence>MASIATTTTTTSLFTPFTSFHHNSKSHYSSQIFTFLTPTTPFSLSHAVTAAAADGGEAAAEHLGAGMDAMVIETVFSASSSDHGTVSTRLFLPARKVKEKAVKLRKFGALTSLSFNQEKNEKWKILKTRERFGTFSFCVPDTDTLEVVCMSALRSTQRQFLDKSHGGSRSGFFHWFQKPERIESKDSAVILHKLFEDEIVENARSLLDKYHLMKDGFKPLKIKSERFWWKPSCYEKLEKIGGSDFSAWTTEYVPAYRLEIDPKIMGDSKFQGWKKSAENRWEVLLTHSQMVGLAETLDMYYVDPYSLTDKELSCGVAAEYANVSNRKGGSLSKILSVTLATGMFLVAISALGQFCLPRLSKERKQHPVEHRSLPTSEVNIMHDFLDTTKVEEFCLSTVAKVKDAYGWSDEIKVEDFIGAWIGEVPAYVRGEGIDTLSTPSKDINADTKVSMQDIASYQVVFSSEGKIVGFQPLSRVAVNQWADNPLARELYGGKKLSPGIIEPGLKILLPKKVTVVELLMSVKPDAYFAMARPYHYQ</sequence>
<proteinExistence type="predicted"/>
<dbReference type="EMBL" id="DF973272">
    <property type="protein sequence ID" value="GAU23565.1"/>
    <property type="molecule type" value="Genomic_DNA"/>
</dbReference>
<dbReference type="AlphaFoldDB" id="A0A2Z6MK10"/>